<dbReference type="InterPro" id="IPR036595">
    <property type="entry name" value="A-macroglobulin_rcpt-bd_sf"/>
</dbReference>
<dbReference type="FunFam" id="1.50.10.20:FF:000001">
    <property type="entry name" value="CD109 isoform 1"/>
    <property type="match status" value="1"/>
</dbReference>
<dbReference type="SMART" id="SM01419">
    <property type="entry name" value="Thiol-ester_cl"/>
    <property type="match status" value="1"/>
</dbReference>
<dbReference type="PANTHER" id="PTHR11412:SF160">
    <property type="entry name" value="ALPHA-2-MACROGLOBULIN-LIKE PROTEIN 1"/>
    <property type="match status" value="1"/>
</dbReference>
<dbReference type="PROSITE" id="PS00477">
    <property type="entry name" value="ALPHA_2_MACROGLOBULIN"/>
    <property type="match status" value="1"/>
</dbReference>
<keyword evidence="5" id="KW-1015">Disulfide bond</keyword>
<dbReference type="InterPro" id="IPR009048">
    <property type="entry name" value="A-macroglobulin_rcpt-bd"/>
</dbReference>
<keyword evidence="2" id="KW-0646">Protease inhibitor</keyword>
<dbReference type="InterPro" id="IPR041813">
    <property type="entry name" value="A2M_TED"/>
</dbReference>
<protein>
    <recommendedName>
        <fullName evidence="11">Alpha-macroglobulin receptor-binding domain-containing protein</fullName>
    </recommendedName>
</protein>
<dbReference type="PANTHER" id="PTHR11412">
    <property type="entry name" value="MACROGLOBULIN / COMPLEMENT"/>
    <property type="match status" value="1"/>
</dbReference>
<dbReference type="GeneTree" id="ENSGT00940000162996"/>
<dbReference type="Proteomes" id="UP000261660">
    <property type="component" value="Unplaced"/>
</dbReference>
<dbReference type="Pfam" id="PF07677">
    <property type="entry name" value="A2M_recep"/>
    <property type="match status" value="1"/>
</dbReference>
<reference evidence="9" key="1">
    <citation type="submission" date="2025-08" db="UniProtKB">
        <authorList>
            <consortium name="Ensembl"/>
        </authorList>
    </citation>
    <scope>IDENTIFICATION</scope>
</reference>
<evidence type="ECO:0000256" key="2">
    <source>
        <dbReference type="ARBA" id="ARBA00022690"/>
    </source>
</evidence>
<dbReference type="InterPro" id="IPR008930">
    <property type="entry name" value="Terpenoid_cyclase/PrenylTrfase"/>
</dbReference>
<reference evidence="9" key="2">
    <citation type="submission" date="2025-09" db="UniProtKB">
        <authorList>
            <consortium name="Ensembl"/>
        </authorList>
    </citation>
    <scope>IDENTIFICATION</scope>
</reference>
<dbReference type="Gene3D" id="2.60.120.1540">
    <property type="match status" value="1"/>
</dbReference>
<proteinExistence type="inferred from homology"/>
<name>A0A3Q3G6J4_9LABR</name>
<dbReference type="GO" id="GO:0005615">
    <property type="term" value="C:extracellular space"/>
    <property type="evidence" value="ECO:0007669"/>
    <property type="project" value="InterPro"/>
</dbReference>
<dbReference type="InterPro" id="IPR050473">
    <property type="entry name" value="A2M/Complement_sys"/>
</dbReference>
<feature type="domain" description="Alpha-macroglobulin-like TED" evidence="8">
    <location>
        <begin position="28"/>
        <end position="327"/>
    </location>
</feature>
<feature type="domain" description="Alpha-macroglobulin receptor-binding" evidence="7">
    <location>
        <begin position="406"/>
        <end position="442"/>
    </location>
</feature>
<evidence type="ECO:0000256" key="5">
    <source>
        <dbReference type="ARBA" id="ARBA00023157"/>
    </source>
</evidence>
<evidence type="ECO:0000313" key="10">
    <source>
        <dbReference type="Proteomes" id="UP000261660"/>
    </source>
</evidence>
<keyword evidence="3" id="KW-0732">Signal</keyword>
<organism evidence="9 10">
    <name type="scientific">Labrus bergylta</name>
    <name type="common">ballan wrasse</name>
    <dbReference type="NCBI Taxonomy" id="56723"/>
    <lineage>
        <taxon>Eukaryota</taxon>
        <taxon>Metazoa</taxon>
        <taxon>Chordata</taxon>
        <taxon>Craniata</taxon>
        <taxon>Vertebrata</taxon>
        <taxon>Euteleostomi</taxon>
        <taxon>Actinopterygii</taxon>
        <taxon>Neopterygii</taxon>
        <taxon>Teleostei</taxon>
        <taxon>Neoteleostei</taxon>
        <taxon>Acanthomorphata</taxon>
        <taxon>Eupercaria</taxon>
        <taxon>Labriformes</taxon>
        <taxon>Labridae</taxon>
        <taxon>Labrus</taxon>
    </lineage>
</organism>
<comment type="similarity">
    <text evidence="1">Belongs to the protease inhibitor I39 (alpha-2-macroglobulin) family.</text>
</comment>
<dbReference type="SUPFAM" id="SSF49410">
    <property type="entry name" value="Alpha-macroglobulin receptor domain"/>
    <property type="match status" value="1"/>
</dbReference>
<evidence type="ECO:0000259" key="7">
    <source>
        <dbReference type="Pfam" id="PF07677"/>
    </source>
</evidence>
<evidence type="ECO:0000256" key="6">
    <source>
        <dbReference type="ARBA" id="ARBA00023180"/>
    </source>
</evidence>
<dbReference type="Ensembl" id="ENSLBET00000027861.1">
    <property type="protein sequence ID" value="ENSLBEP00000026563.1"/>
    <property type="gene ID" value="ENSLBEG00000020201.1"/>
</dbReference>
<keyword evidence="6" id="KW-0325">Glycoprotein</keyword>
<dbReference type="SUPFAM" id="SSF48239">
    <property type="entry name" value="Terpenoid cyclases/Protein prenyltransferases"/>
    <property type="match status" value="1"/>
</dbReference>
<sequence>MFPEETVEENMSLELPKDYVEGSVRASVSVLGDLMGTALKNVQDLLRMPYGCGEQNMLKFAPNVFILDYLMSTNQLTKDILDKTDDYMKSGYMRQLQYKHPDGSYSAFGTGDKSGNTWLTTFVMKSFGGASSYIFVDSGHIDHAKKWLSGLQRTDGCFNSVGKLFHNGMKGGVSDDVTLTAYIVAAMLELDNDVTDPAVLNGLLCLKSALNGTVNNLYTTALLSYTFTLANDEAMRMKLLTELHLKSEAAGTRHLVRVGAPTTHLDSLEVEMTSYFLLALLSGPTLLDFNLGYASSIVRWIIKQQNPQGGFSSTQDTVVALQALAKYAAATYSKEGTVAVTVSSPKGQLKKFTVDESNRLLYQEEELSDVPGKYAVRAKGEGCALVQVNQQRDEPKKTIRKEKQNMMQGEERLYIVLMQQDQPVKDLKPAVVKVFDYYQTSKSLL</sequence>
<evidence type="ECO:0008006" key="11">
    <source>
        <dbReference type="Google" id="ProtNLM"/>
    </source>
</evidence>
<dbReference type="Gene3D" id="1.50.10.20">
    <property type="match status" value="1"/>
</dbReference>
<dbReference type="Pfam" id="PF07678">
    <property type="entry name" value="TED_complement"/>
    <property type="match status" value="1"/>
</dbReference>
<evidence type="ECO:0000259" key="8">
    <source>
        <dbReference type="Pfam" id="PF07678"/>
    </source>
</evidence>
<evidence type="ECO:0000256" key="1">
    <source>
        <dbReference type="ARBA" id="ARBA00010952"/>
    </source>
</evidence>
<dbReference type="InterPro" id="IPR011626">
    <property type="entry name" value="Alpha-macroglobulin_TED"/>
</dbReference>
<evidence type="ECO:0000313" key="9">
    <source>
        <dbReference type="Ensembl" id="ENSLBEP00000026563.1"/>
    </source>
</evidence>
<keyword evidence="10" id="KW-1185">Reference proteome</keyword>
<dbReference type="CDD" id="cd02897">
    <property type="entry name" value="A2M_2"/>
    <property type="match status" value="1"/>
</dbReference>
<keyword evidence="4" id="KW-0722">Serine protease inhibitor</keyword>
<accession>A0A3Q3G6J4</accession>
<evidence type="ECO:0000256" key="4">
    <source>
        <dbReference type="ARBA" id="ARBA00022900"/>
    </source>
</evidence>
<dbReference type="InterPro" id="IPR019742">
    <property type="entry name" value="MacrogloblnA2_CS"/>
</dbReference>
<dbReference type="InParanoid" id="A0A3Q3G6J4"/>
<dbReference type="AlphaFoldDB" id="A0A3Q3G6J4"/>
<dbReference type="InterPro" id="IPR047565">
    <property type="entry name" value="Alpha-macroglob_thiol-ester_cl"/>
</dbReference>
<dbReference type="STRING" id="56723.ENSLBEP00000026563"/>
<dbReference type="GO" id="GO:0004867">
    <property type="term" value="F:serine-type endopeptidase inhibitor activity"/>
    <property type="evidence" value="ECO:0007669"/>
    <property type="project" value="UniProtKB-KW"/>
</dbReference>
<evidence type="ECO:0000256" key="3">
    <source>
        <dbReference type="ARBA" id="ARBA00022729"/>
    </source>
</evidence>